<evidence type="ECO:0000256" key="1">
    <source>
        <dbReference type="SAM" id="MobiDB-lite"/>
    </source>
</evidence>
<dbReference type="PANTHER" id="PTHR36124:SF1">
    <property type="entry name" value="ER-BOUND OXYGENASE MPAB_MPAB'_RUBBER OXYGENASE CATALYTIC DOMAIN-CONTAINING PROTEIN"/>
    <property type="match status" value="1"/>
</dbReference>
<feature type="domain" description="ER-bound oxygenase mpaB/mpaB'/Rubber oxygenase catalytic" evidence="2">
    <location>
        <begin position="57"/>
        <end position="235"/>
    </location>
</feature>
<evidence type="ECO:0000259" key="2">
    <source>
        <dbReference type="Pfam" id="PF09995"/>
    </source>
</evidence>
<dbReference type="GO" id="GO:0016491">
    <property type="term" value="F:oxidoreductase activity"/>
    <property type="evidence" value="ECO:0007669"/>
    <property type="project" value="InterPro"/>
</dbReference>
<dbReference type="AlphaFoldDB" id="A0A7C3KI94"/>
<protein>
    <submittedName>
        <fullName evidence="3">DUF2236 domain-containing protein</fullName>
    </submittedName>
</protein>
<feature type="region of interest" description="Disordered" evidence="1">
    <location>
        <begin position="268"/>
        <end position="289"/>
    </location>
</feature>
<accession>A0A7C3KI94</accession>
<dbReference type="EMBL" id="DSRU01000409">
    <property type="protein sequence ID" value="HFN01427.1"/>
    <property type="molecule type" value="Genomic_DNA"/>
</dbReference>
<evidence type="ECO:0000313" key="3">
    <source>
        <dbReference type="EMBL" id="HFN01427.1"/>
    </source>
</evidence>
<reference evidence="3" key="1">
    <citation type="journal article" date="2020" name="mSystems">
        <title>Genome- and Community-Level Interaction Insights into Carbon Utilization and Element Cycling Functions of Hydrothermarchaeota in Hydrothermal Sediment.</title>
        <authorList>
            <person name="Zhou Z."/>
            <person name="Liu Y."/>
            <person name="Xu W."/>
            <person name="Pan J."/>
            <person name="Luo Z.H."/>
            <person name="Li M."/>
        </authorList>
    </citation>
    <scope>NUCLEOTIDE SEQUENCE [LARGE SCALE GENOMIC DNA]</scope>
    <source>
        <strain evidence="3">SpSt-418</strain>
    </source>
</reference>
<proteinExistence type="predicted"/>
<gene>
    <name evidence="3" type="ORF">ENR64_27515</name>
</gene>
<sequence>MQRFERFQAIQQLDPVQDNCEICRQLAGYEFPWDITRSLEIALFRTFCVPSVADLLDRTAEFHHRPQKRYDDTGLMVSLILKWGHDTPKGQAVIQRMNQIHGHFPISNEDFLYVLSTFIYEPVRWVDRFGWRKFSDLEKQALFYFWYAVGQQMGIQAIPTSFAIFEQYNLDYEREHFRYNAANQRVGESTLRLFLSWFPAPLRPVIQPFVYAIMDDRMLQAFGFPTPQLWQRRLVEQVLRSRGHLLRYFPPRQTPSFYSDEPQRSYPHGYDLTDIGPPKMLSKLNRPKA</sequence>
<dbReference type="InterPro" id="IPR018713">
    <property type="entry name" value="MPAB/Lcp_cat_dom"/>
</dbReference>
<comment type="caution">
    <text evidence="3">The sequence shown here is derived from an EMBL/GenBank/DDBJ whole genome shotgun (WGS) entry which is preliminary data.</text>
</comment>
<name>A0A7C3KI94_9CYAN</name>
<dbReference type="InterPro" id="IPR046366">
    <property type="entry name" value="MPAB"/>
</dbReference>
<dbReference type="Pfam" id="PF09995">
    <property type="entry name" value="MPAB_Lcp_cat"/>
    <property type="match status" value="1"/>
</dbReference>
<organism evidence="3">
    <name type="scientific">Oscillatoriales cyanobacterium SpSt-418</name>
    <dbReference type="NCBI Taxonomy" id="2282169"/>
    <lineage>
        <taxon>Bacteria</taxon>
        <taxon>Bacillati</taxon>
        <taxon>Cyanobacteriota</taxon>
        <taxon>Cyanophyceae</taxon>
        <taxon>Oscillatoriophycideae</taxon>
        <taxon>Oscillatoriales</taxon>
    </lineage>
</organism>
<dbReference type="PANTHER" id="PTHR36124">
    <property type="match status" value="1"/>
</dbReference>